<evidence type="ECO:0000313" key="7">
    <source>
        <dbReference type="WBParaSite" id="ACRNAN_Path_1361.g5344.t1"/>
    </source>
</evidence>
<reference evidence="7" key="1">
    <citation type="submission" date="2022-11" db="UniProtKB">
        <authorList>
            <consortium name="WormBaseParasite"/>
        </authorList>
    </citation>
    <scope>IDENTIFICATION</scope>
</reference>
<comment type="subcellular location">
    <subcellularLocation>
        <location evidence="1">Nucleus</location>
    </subcellularLocation>
</comment>
<evidence type="ECO:0000256" key="3">
    <source>
        <dbReference type="ARBA" id="ARBA00022737"/>
    </source>
</evidence>
<evidence type="ECO:0000256" key="5">
    <source>
        <dbReference type="SAM" id="MobiDB-lite"/>
    </source>
</evidence>
<evidence type="ECO:0000256" key="2">
    <source>
        <dbReference type="ARBA" id="ARBA00022574"/>
    </source>
</evidence>
<keyword evidence="6" id="KW-1185">Reference proteome</keyword>
<feature type="region of interest" description="Disordered" evidence="5">
    <location>
        <begin position="305"/>
        <end position="363"/>
    </location>
</feature>
<evidence type="ECO:0000313" key="6">
    <source>
        <dbReference type="Proteomes" id="UP000887540"/>
    </source>
</evidence>
<sequence>MILSTLFNPRNENQILTLPLGFPPTVQNLLTKSDVKLSFDISGYAEDSVTAAVFERRGQYIITGSSKGRLIIYNSNTLKAVANCKQSATHQIKNIAVTRREYFILTNSQDRVIRCYDFKQLLNAGSSMQTVEPLQKFQDMINKTPWKSVCTSSEGDYLCAASAKSHSLHIWERTTGTLVKLLNGNKGEFLSDVQWHPTRPVILSVANGIVSIWTQAHVENWSAFAPDFTELEENRKYTEKESEFDLEDEDADIQAREVKMEEEEEIDIVTVKPSSAVCSSDEEDLELSTDINNAKGMLWFLPVSPDVENPEEGPATAYNSTTVGKPIEPKLEERPSSAASQKRASNSNSNGQSRVTNPKSRKK</sequence>
<dbReference type="Pfam" id="PF00400">
    <property type="entry name" value="WD40"/>
    <property type="match status" value="1"/>
</dbReference>
<protein>
    <submittedName>
        <fullName evidence="7">Uncharacterized protein</fullName>
    </submittedName>
</protein>
<dbReference type="SMART" id="SM00320">
    <property type="entry name" value="WD40"/>
    <property type="match status" value="4"/>
</dbReference>
<dbReference type="PANTHER" id="PTHR44040:SF1">
    <property type="entry name" value="RETINOBLASTOMA-BINDING PROTEIN 5"/>
    <property type="match status" value="1"/>
</dbReference>
<dbReference type="WBParaSite" id="ACRNAN_Path_1361.g5344.t1">
    <property type="protein sequence ID" value="ACRNAN_Path_1361.g5344.t1"/>
    <property type="gene ID" value="ACRNAN_Path_1361.g5344"/>
</dbReference>
<dbReference type="Proteomes" id="UP000887540">
    <property type="component" value="Unplaced"/>
</dbReference>
<proteinExistence type="predicted"/>
<keyword evidence="3" id="KW-0677">Repeat</keyword>
<name>A0A914BZI3_9BILA</name>
<keyword evidence="2" id="KW-0853">WD repeat</keyword>
<dbReference type="Gene3D" id="2.130.10.10">
    <property type="entry name" value="YVTN repeat-like/Quinoprotein amine dehydrogenase"/>
    <property type="match status" value="1"/>
</dbReference>
<organism evidence="6 7">
    <name type="scientific">Acrobeloides nanus</name>
    <dbReference type="NCBI Taxonomy" id="290746"/>
    <lineage>
        <taxon>Eukaryota</taxon>
        <taxon>Metazoa</taxon>
        <taxon>Ecdysozoa</taxon>
        <taxon>Nematoda</taxon>
        <taxon>Chromadorea</taxon>
        <taxon>Rhabditida</taxon>
        <taxon>Tylenchina</taxon>
        <taxon>Cephalobomorpha</taxon>
        <taxon>Cephaloboidea</taxon>
        <taxon>Cephalobidae</taxon>
        <taxon>Acrobeloides</taxon>
    </lineage>
</organism>
<dbReference type="PANTHER" id="PTHR44040">
    <property type="entry name" value="RETINOBLASTOMA-BINDING PROTEIN 5"/>
    <property type="match status" value="1"/>
</dbReference>
<feature type="compositionally biased region" description="Polar residues" evidence="5">
    <location>
        <begin position="337"/>
        <end position="363"/>
    </location>
</feature>
<dbReference type="SUPFAM" id="SSF50978">
    <property type="entry name" value="WD40 repeat-like"/>
    <property type="match status" value="1"/>
</dbReference>
<evidence type="ECO:0000256" key="4">
    <source>
        <dbReference type="ARBA" id="ARBA00023242"/>
    </source>
</evidence>
<dbReference type="AlphaFoldDB" id="A0A914BZI3"/>
<dbReference type="InterPro" id="IPR037850">
    <property type="entry name" value="RBBP5/Swd1"/>
</dbReference>
<dbReference type="InterPro" id="IPR015943">
    <property type="entry name" value="WD40/YVTN_repeat-like_dom_sf"/>
</dbReference>
<dbReference type="InterPro" id="IPR036322">
    <property type="entry name" value="WD40_repeat_dom_sf"/>
</dbReference>
<dbReference type="InterPro" id="IPR001680">
    <property type="entry name" value="WD40_rpt"/>
</dbReference>
<accession>A0A914BZI3</accession>
<evidence type="ECO:0000256" key="1">
    <source>
        <dbReference type="ARBA" id="ARBA00004123"/>
    </source>
</evidence>
<keyword evidence="4" id="KW-0539">Nucleus</keyword>
<dbReference type="GO" id="GO:0048188">
    <property type="term" value="C:Set1C/COMPASS complex"/>
    <property type="evidence" value="ECO:0007669"/>
    <property type="project" value="InterPro"/>
</dbReference>